<keyword evidence="1" id="KW-0472">Membrane</keyword>
<feature type="transmembrane region" description="Helical" evidence="1">
    <location>
        <begin position="71"/>
        <end position="89"/>
    </location>
</feature>
<dbReference type="CDD" id="cd00037">
    <property type="entry name" value="CLECT"/>
    <property type="match status" value="1"/>
</dbReference>
<sequence length="185" mass="21498">MNRIEMKVSDLRPSKRLFAKWENKKTGRTLMLNSETLSKEPMKPINMKVLFNEMNENQNEQQKSIYLPNNYMVLLLVTFLLLFSVPILTQNYPELSINIPHVSTRLSDDNYASPCFYIFHGPLSFQEAENMCASATDTGLKLQLMRASLLSYNPSEFNRFLSSLNNTYNIRQFWMGHGCSKGQFF</sequence>
<evidence type="ECO:0008006" key="4">
    <source>
        <dbReference type="Google" id="ProtNLM"/>
    </source>
</evidence>
<dbReference type="InterPro" id="IPR016186">
    <property type="entry name" value="C-type_lectin-like/link_sf"/>
</dbReference>
<keyword evidence="1" id="KW-0812">Transmembrane</keyword>
<organism evidence="2 3">
    <name type="scientific">Rozella allomycis (strain CSF55)</name>
    <dbReference type="NCBI Taxonomy" id="988480"/>
    <lineage>
        <taxon>Eukaryota</taxon>
        <taxon>Fungi</taxon>
        <taxon>Fungi incertae sedis</taxon>
        <taxon>Cryptomycota</taxon>
        <taxon>Cryptomycota incertae sedis</taxon>
        <taxon>Rozella</taxon>
    </lineage>
</organism>
<dbReference type="Gene3D" id="3.10.100.10">
    <property type="entry name" value="Mannose-Binding Protein A, subunit A"/>
    <property type="match status" value="1"/>
</dbReference>
<evidence type="ECO:0000313" key="3">
    <source>
        <dbReference type="Proteomes" id="UP000281549"/>
    </source>
</evidence>
<gene>
    <name evidence="2" type="ORF">ROZALSC1DRAFT_26011</name>
</gene>
<accession>A0A4P9YB86</accession>
<dbReference type="EMBL" id="ML007604">
    <property type="protein sequence ID" value="RKP15821.1"/>
    <property type="molecule type" value="Genomic_DNA"/>
</dbReference>
<evidence type="ECO:0000313" key="2">
    <source>
        <dbReference type="EMBL" id="RKP15821.1"/>
    </source>
</evidence>
<evidence type="ECO:0000256" key="1">
    <source>
        <dbReference type="SAM" id="Phobius"/>
    </source>
</evidence>
<dbReference type="InterPro" id="IPR016187">
    <property type="entry name" value="CTDL_fold"/>
</dbReference>
<proteinExistence type="predicted"/>
<dbReference type="AlphaFoldDB" id="A0A4P9YB86"/>
<dbReference type="Proteomes" id="UP000281549">
    <property type="component" value="Unassembled WGS sequence"/>
</dbReference>
<protein>
    <recommendedName>
        <fullName evidence="4">C-type lectin domain-containing protein</fullName>
    </recommendedName>
</protein>
<keyword evidence="1" id="KW-1133">Transmembrane helix</keyword>
<name>A0A4P9YB86_ROZAC</name>
<reference evidence="3" key="1">
    <citation type="journal article" date="2018" name="Nat. Microbiol.">
        <title>Leveraging single-cell genomics to expand the fungal tree of life.</title>
        <authorList>
            <person name="Ahrendt S.R."/>
            <person name="Quandt C.A."/>
            <person name="Ciobanu D."/>
            <person name="Clum A."/>
            <person name="Salamov A."/>
            <person name="Andreopoulos B."/>
            <person name="Cheng J.F."/>
            <person name="Woyke T."/>
            <person name="Pelin A."/>
            <person name="Henrissat B."/>
            <person name="Reynolds N.K."/>
            <person name="Benny G.L."/>
            <person name="Smith M.E."/>
            <person name="James T.Y."/>
            <person name="Grigoriev I.V."/>
        </authorList>
    </citation>
    <scope>NUCLEOTIDE SEQUENCE [LARGE SCALE GENOMIC DNA]</scope>
    <source>
        <strain evidence="3">CSF55</strain>
    </source>
</reference>
<dbReference type="SUPFAM" id="SSF56436">
    <property type="entry name" value="C-type lectin-like"/>
    <property type="match status" value="1"/>
</dbReference>